<evidence type="ECO:0000256" key="9">
    <source>
        <dbReference type="ARBA" id="ARBA00022840"/>
    </source>
</evidence>
<dbReference type="Proteomes" id="UP001162734">
    <property type="component" value="Chromosome"/>
</dbReference>
<proteinExistence type="predicted"/>
<keyword evidence="6" id="KW-0808">Transferase</keyword>
<keyword evidence="8" id="KW-0418">Kinase</keyword>
<dbReference type="InterPro" id="IPR003661">
    <property type="entry name" value="HisK_dim/P_dom"/>
</dbReference>
<keyword evidence="7" id="KW-0547">Nucleotide-binding</keyword>
<keyword evidence="5" id="KW-0597">Phosphoprotein</keyword>
<dbReference type="SMART" id="SM00304">
    <property type="entry name" value="HAMP"/>
    <property type="match status" value="1"/>
</dbReference>
<dbReference type="SMART" id="SM00387">
    <property type="entry name" value="HATPase_c"/>
    <property type="match status" value="1"/>
</dbReference>
<dbReference type="PRINTS" id="PR00344">
    <property type="entry name" value="BCTRLSENSOR"/>
</dbReference>
<dbReference type="EMBL" id="AP025592">
    <property type="protein sequence ID" value="BDG08348.1"/>
    <property type="molecule type" value="Genomic_DNA"/>
</dbReference>
<feature type="domain" description="Histidine kinase" evidence="12">
    <location>
        <begin position="276"/>
        <end position="523"/>
    </location>
</feature>
<evidence type="ECO:0000256" key="10">
    <source>
        <dbReference type="SAM" id="MobiDB-lite"/>
    </source>
</evidence>
<dbReference type="SUPFAM" id="SSF47384">
    <property type="entry name" value="Homodimeric domain of signal transducing histidine kinase"/>
    <property type="match status" value="1"/>
</dbReference>
<dbReference type="EC" id="2.7.13.3" evidence="3"/>
<feature type="transmembrane region" description="Helical" evidence="11">
    <location>
        <begin position="12"/>
        <end position="33"/>
    </location>
</feature>
<evidence type="ECO:0000256" key="8">
    <source>
        <dbReference type="ARBA" id="ARBA00022777"/>
    </source>
</evidence>
<keyword evidence="15" id="KW-1185">Reference proteome</keyword>
<keyword evidence="11" id="KW-1133">Transmembrane helix</keyword>
<evidence type="ECO:0000256" key="4">
    <source>
        <dbReference type="ARBA" id="ARBA00022475"/>
    </source>
</evidence>
<dbReference type="Pfam" id="PF00672">
    <property type="entry name" value="HAMP"/>
    <property type="match status" value="1"/>
</dbReference>
<evidence type="ECO:0000259" key="12">
    <source>
        <dbReference type="PROSITE" id="PS50109"/>
    </source>
</evidence>
<comment type="subcellular location">
    <subcellularLocation>
        <location evidence="2">Cell membrane</location>
        <topology evidence="2">Multi-pass membrane protein</topology>
    </subcellularLocation>
</comment>
<dbReference type="CDD" id="cd00075">
    <property type="entry name" value="HATPase"/>
    <property type="match status" value="1"/>
</dbReference>
<dbReference type="InterPro" id="IPR036097">
    <property type="entry name" value="HisK_dim/P_sf"/>
</dbReference>
<organism evidence="14 15">
    <name type="scientific">Anaeromyxobacter paludicola</name>
    <dbReference type="NCBI Taxonomy" id="2918171"/>
    <lineage>
        <taxon>Bacteria</taxon>
        <taxon>Pseudomonadati</taxon>
        <taxon>Myxococcota</taxon>
        <taxon>Myxococcia</taxon>
        <taxon>Myxococcales</taxon>
        <taxon>Cystobacterineae</taxon>
        <taxon>Anaeromyxobacteraceae</taxon>
        <taxon>Anaeromyxobacter</taxon>
    </lineage>
</organism>
<keyword evidence="9" id="KW-0067">ATP-binding</keyword>
<evidence type="ECO:0000259" key="13">
    <source>
        <dbReference type="PROSITE" id="PS50885"/>
    </source>
</evidence>
<dbReference type="InterPro" id="IPR036890">
    <property type="entry name" value="HATPase_C_sf"/>
</dbReference>
<dbReference type="Gene3D" id="1.10.287.130">
    <property type="match status" value="1"/>
</dbReference>
<keyword evidence="11" id="KW-0472">Membrane</keyword>
<dbReference type="SUPFAM" id="SSF55874">
    <property type="entry name" value="ATPase domain of HSP90 chaperone/DNA topoisomerase II/histidine kinase"/>
    <property type="match status" value="1"/>
</dbReference>
<dbReference type="Gene3D" id="3.30.565.10">
    <property type="entry name" value="Histidine kinase-like ATPase, C-terminal domain"/>
    <property type="match status" value="1"/>
</dbReference>
<dbReference type="CDD" id="cd06225">
    <property type="entry name" value="HAMP"/>
    <property type="match status" value="1"/>
</dbReference>
<dbReference type="InterPro" id="IPR003594">
    <property type="entry name" value="HATPase_dom"/>
</dbReference>
<dbReference type="Gene3D" id="6.10.340.10">
    <property type="match status" value="1"/>
</dbReference>
<feature type="transmembrane region" description="Helical" evidence="11">
    <location>
        <begin position="185"/>
        <end position="205"/>
    </location>
</feature>
<keyword evidence="11" id="KW-0812">Transmembrane</keyword>
<comment type="catalytic activity">
    <reaction evidence="1">
        <text>ATP + protein L-histidine = ADP + protein N-phospho-L-histidine.</text>
        <dbReference type="EC" id="2.7.13.3"/>
    </reaction>
</comment>
<dbReference type="SMART" id="SM00388">
    <property type="entry name" value="HisKA"/>
    <property type="match status" value="1"/>
</dbReference>
<sequence length="530" mass="57204">MRLRAPLSRFEARIVVALVIAAVLPLLAALWLADRLVAENLAVGLNPRVVDRLQAIPALYRDLFQARKQLYAAEAREVLRGLPAERGALAGYLEAAVARTPRLRRAAVLGPGGEVLAEAEKQAAEEWEWRAAPARVALPGGGALECTFAIEARYFAELDEGRELAEVVQGAEALRADIRRSYVRAFGALLLGWALAAGLAGLWLARRTTRRISDLVRAVGELARGNLEVQVDPGTAADEVSSLARAFNAMVREVRESRDRIVYLEKISGWQEVARRLAHEIKNPLTPIQLAFQQLEAKWGERMAHLAAPPPPSPPERGGSPPAPLSREAGEAQGEAAADAEFDRLLRDAGEIVREEVSTLRRLTEDFSAFAKLPEVRPEPADLSEVVAEFLRTSPQLSEEAEVTFAAAGEPCPVALDRTLFRRALANLTKNAVEASRPARARLDLAVRRQGGRALLTVADRGPGIPPAALPRVFDPYFTTKQDGTGLGLAIVKKIVLQHGGEIAASPRTGGGAAFEVRLPLAAPLDSGPK</sequence>
<dbReference type="PROSITE" id="PS50885">
    <property type="entry name" value="HAMP"/>
    <property type="match status" value="1"/>
</dbReference>
<evidence type="ECO:0000256" key="3">
    <source>
        <dbReference type="ARBA" id="ARBA00012438"/>
    </source>
</evidence>
<accession>A0ABM7X930</accession>
<evidence type="ECO:0000313" key="14">
    <source>
        <dbReference type="EMBL" id="BDG08348.1"/>
    </source>
</evidence>
<evidence type="ECO:0000256" key="1">
    <source>
        <dbReference type="ARBA" id="ARBA00000085"/>
    </source>
</evidence>
<dbReference type="InterPro" id="IPR005467">
    <property type="entry name" value="His_kinase_dom"/>
</dbReference>
<evidence type="ECO:0000256" key="7">
    <source>
        <dbReference type="ARBA" id="ARBA00022741"/>
    </source>
</evidence>
<dbReference type="InterPro" id="IPR003660">
    <property type="entry name" value="HAMP_dom"/>
</dbReference>
<dbReference type="SUPFAM" id="SSF158472">
    <property type="entry name" value="HAMP domain-like"/>
    <property type="match status" value="1"/>
</dbReference>
<dbReference type="Pfam" id="PF02518">
    <property type="entry name" value="HATPase_c"/>
    <property type="match status" value="1"/>
</dbReference>
<dbReference type="InterPro" id="IPR004358">
    <property type="entry name" value="Sig_transdc_His_kin-like_C"/>
</dbReference>
<evidence type="ECO:0000256" key="6">
    <source>
        <dbReference type="ARBA" id="ARBA00022679"/>
    </source>
</evidence>
<name>A0ABM7X930_9BACT</name>
<evidence type="ECO:0000313" key="15">
    <source>
        <dbReference type="Proteomes" id="UP001162734"/>
    </source>
</evidence>
<reference evidence="15" key="1">
    <citation type="journal article" date="2022" name="Int. J. Syst. Evol. Microbiol.">
        <title>Anaeromyxobacter oryzae sp. nov., Anaeromyxobacter diazotrophicus sp. nov. and Anaeromyxobacter paludicola sp. nov., isolated from paddy soils.</title>
        <authorList>
            <person name="Itoh H."/>
            <person name="Xu Z."/>
            <person name="Mise K."/>
            <person name="Masuda Y."/>
            <person name="Ushijima N."/>
            <person name="Hayakawa C."/>
            <person name="Shiratori Y."/>
            <person name="Senoo K."/>
        </authorList>
    </citation>
    <scope>NUCLEOTIDE SEQUENCE [LARGE SCALE GENOMIC DNA]</scope>
    <source>
        <strain evidence="15">Red630</strain>
    </source>
</reference>
<feature type="domain" description="HAMP" evidence="13">
    <location>
        <begin position="206"/>
        <end position="259"/>
    </location>
</feature>
<dbReference type="PANTHER" id="PTHR44936">
    <property type="entry name" value="SENSOR PROTEIN CREC"/>
    <property type="match status" value="1"/>
</dbReference>
<keyword evidence="4" id="KW-1003">Cell membrane</keyword>
<evidence type="ECO:0000256" key="5">
    <source>
        <dbReference type="ARBA" id="ARBA00022553"/>
    </source>
</evidence>
<evidence type="ECO:0000256" key="11">
    <source>
        <dbReference type="SAM" id="Phobius"/>
    </source>
</evidence>
<dbReference type="PANTHER" id="PTHR44936:SF10">
    <property type="entry name" value="SENSOR PROTEIN RSTB"/>
    <property type="match status" value="1"/>
</dbReference>
<evidence type="ECO:0000256" key="2">
    <source>
        <dbReference type="ARBA" id="ARBA00004651"/>
    </source>
</evidence>
<protein>
    <recommendedName>
        <fullName evidence="3">histidine kinase</fullName>
        <ecNumber evidence="3">2.7.13.3</ecNumber>
    </recommendedName>
</protein>
<dbReference type="InterPro" id="IPR050980">
    <property type="entry name" value="2C_sensor_his_kinase"/>
</dbReference>
<feature type="region of interest" description="Disordered" evidence="10">
    <location>
        <begin position="305"/>
        <end position="338"/>
    </location>
</feature>
<gene>
    <name evidence="14" type="ORF">AMPC_14610</name>
</gene>
<dbReference type="PROSITE" id="PS50109">
    <property type="entry name" value="HIS_KIN"/>
    <property type="match status" value="1"/>
</dbReference>